<dbReference type="EMBL" id="BARU01033923">
    <property type="protein sequence ID" value="GAH72980.1"/>
    <property type="molecule type" value="Genomic_DNA"/>
</dbReference>
<evidence type="ECO:0000256" key="1">
    <source>
        <dbReference type="SAM" id="Phobius"/>
    </source>
</evidence>
<feature type="transmembrane region" description="Helical" evidence="1">
    <location>
        <begin position="41"/>
        <end position="67"/>
    </location>
</feature>
<name>X1IUS0_9ZZZZ</name>
<keyword evidence="1" id="KW-1133">Transmembrane helix</keyword>
<feature type="transmembrane region" description="Helical" evidence="1">
    <location>
        <begin position="73"/>
        <end position="90"/>
    </location>
</feature>
<gene>
    <name evidence="2" type="ORF">S03H2_53303</name>
</gene>
<comment type="caution">
    <text evidence="2">The sequence shown here is derived from an EMBL/GenBank/DDBJ whole genome shotgun (WGS) entry which is preliminary data.</text>
</comment>
<keyword evidence="1" id="KW-0812">Transmembrane</keyword>
<feature type="non-terminal residue" evidence="2">
    <location>
        <position position="1"/>
    </location>
</feature>
<reference evidence="2" key="1">
    <citation type="journal article" date="2014" name="Front. Microbiol.">
        <title>High frequency of phylogenetically diverse reductive dehalogenase-homologous genes in deep subseafloor sedimentary metagenomes.</title>
        <authorList>
            <person name="Kawai M."/>
            <person name="Futagami T."/>
            <person name="Toyoda A."/>
            <person name="Takaki Y."/>
            <person name="Nishi S."/>
            <person name="Hori S."/>
            <person name="Arai W."/>
            <person name="Tsubouchi T."/>
            <person name="Morono Y."/>
            <person name="Uchiyama I."/>
            <person name="Ito T."/>
            <person name="Fujiyama A."/>
            <person name="Inagaki F."/>
            <person name="Takami H."/>
        </authorList>
    </citation>
    <scope>NUCLEOTIDE SEQUENCE</scope>
    <source>
        <strain evidence="2">Expedition CK06-06</strain>
    </source>
</reference>
<proteinExistence type="predicted"/>
<sequence length="97" mass="10252">DPGKAVNALIVGLRNQGVETVWASADAKSIRLQIAGSPMSWPVILGLLPSILSIMGIAVLLISVYLIVSGIPGWFWGLLVVGILLITILPKPGTRVR</sequence>
<evidence type="ECO:0000313" key="2">
    <source>
        <dbReference type="EMBL" id="GAH72980.1"/>
    </source>
</evidence>
<organism evidence="2">
    <name type="scientific">marine sediment metagenome</name>
    <dbReference type="NCBI Taxonomy" id="412755"/>
    <lineage>
        <taxon>unclassified sequences</taxon>
        <taxon>metagenomes</taxon>
        <taxon>ecological metagenomes</taxon>
    </lineage>
</organism>
<keyword evidence="1" id="KW-0472">Membrane</keyword>
<protein>
    <submittedName>
        <fullName evidence="2">Uncharacterized protein</fullName>
    </submittedName>
</protein>
<dbReference type="AlphaFoldDB" id="X1IUS0"/>
<accession>X1IUS0</accession>